<dbReference type="SUPFAM" id="SSF48371">
    <property type="entry name" value="ARM repeat"/>
    <property type="match status" value="1"/>
</dbReference>
<dbReference type="GO" id="GO:0006606">
    <property type="term" value="P:protein import into nucleus"/>
    <property type="evidence" value="ECO:0007669"/>
    <property type="project" value="InterPro"/>
</dbReference>
<accession>A0AAU9LD85</accession>
<protein>
    <recommendedName>
        <fullName evidence="6">Importin subunit beta-1/Transportin-1-like TPR repeats domain-containing protein</fullName>
    </recommendedName>
</protein>
<dbReference type="Pfam" id="PF25574">
    <property type="entry name" value="TPR_IMB1"/>
    <property type="match status" value="1"/>
</dbReference>
<evidence type="ECO:0000256" key="3">
    <source>
        <dbReference type="ARBA" id="ARBA00022490"/>
    </source>
</evidence>
<keyword evidence="5" id="KW-0653">Protein transport</keyword>
<dbReference type="Gene3D" id="1.25.10.10">
    <property type="entry name" value="Leucine-rich Repeat Variant"/>
    <property type="match status" value="2"/>
</dbReference>
<comment type="subcellular location">
    <subcellularLocation>
        <location evidence="1">Cytoplasm</location>
    </subcellularLocation>
</comment>
<dbReference type="InterPro" id="IPR040122">
    <property type="entry name" value="Importin_beta"/>
</dbReference>
<keyword evidence="2" id="KW-0813">Transport</keyword>
<comment type="caution">
    <text evidence="7">The sequence shown here is derived from an EMBL/GenBank/DDBJ whole genome shotgun (WGS) entry which is preliminary data.</text>
</comment>
<evidence type="ECO:0000256" key="4">
    <source>
        <dbReference type="ARBA" id="ARBA00022737"/>
    </source>
</evidence>
<dbReference type="PANTHER" id="PTHR10527">
    <property type="entry name" value="IMPORTIN BETA"/>
    <property type="match status" value="1"/>
</dbReference>
<feature type="domain" description="Importin subunit beta-1/Transportin-1-like TPR repeats" evidence="6">
    <location>
        <begin position="282"/>
        <end position="417"/>
    </location>
</feature>
<evidence type="ECO:0000313" key="8">
    <source>
        <dbReference type="Proteomes" id="UP001157418"/>
    </source>
</evidence>
<proteinExistence type="predicted"/>
<dbReference type="GO" id="GO:0005737">
    <property type="term" value="C:cytoplasm"/>
    <property type="evidence" value="ECO:0007669"/>
    <property type="project" value="UniProtKB-SubCell"/>
</dbReference>
<sequence length="424" mass="47725">MCLVLVELLLKTLMKQDEHNESRICDLSLAGGNCLGLIARKVGDSIVDSVMYFVKLKLQEHKSEWRSHWAGTYALGSILEGPRVEKLSPYVLPLLRFLLDGMGDKNTHKKVKKITSRTLIRIFQFLHSPATGHSIISTENIEQIIPVLLKSIKDPSPDDAKKWDRSSYLAAEGCEAIYYIVQGYEGDPETVAGIEQRLFFLAAAAYETLSKVVRCLDVSEFIKPLLTFVLSKLETYQNLSQADKAKQGDLQSLWCGFLHVIIQKLSSLKETKPILLEFVHHANIMRLLLEALSSHELNQSVEPLIYSCFGVVALVIGEKFERYVSSVMHRVKKAIEPCAVMTDEYGNHLKRNILEAHSNILKGLKSSKAEVLIPHNSDILKFIEVVIKDVHRNESVERAAVEVLAVIADVFGTQSWGFVFNSRH</sequence>
<evidence type="ECO:0000256" key="5">
    <source>
        <dbReference type="ARBA" id="ARBA00022927"/>
    </source>
</evidence>
<dbReference type="AlphaFoldDB" id="A0AAU9LD85"/>
<evidence type="ECO:0000259" key="6">
    <source>
        <dbReference type="Pfam" id="PF25574"/>
    </source>
</evidence>
<keyword evidence="4" id="KW-0677">Repeat</keyword>
<name>A0AAU9LD85_9ASTR</name>
<gene>
    <name evidence="7" type="ORF">LVIROSA_LOCUS21</name>
</gene>
<evidence type="ECO:0000256" key="1">
    <source>
        <dbReference type="ARBA" id="ARBA00004496"/>
    </source>
</evidence>
<dbReference type="InterPro" id="IPR011989">
    <property type="entry name" value="ARM-like"/>
</dbReference>
<dbReference type="EMBL" id="CAKMRJ010000001">
    <property type="protein sequence ID" value="CAH1411965.1"/>
    <property type="molecule type" value="Genomic_DNA"/>
</dbReference>
<dbReference type="Proteomes" id="UP001157418">
    <property type="component" value="Unassembled WGS sequence"/>
</dbReference>
<organism evidence="7 8">
    <name type="scientific">Lactuca virosa</name>
    <dbReference type="NCBI Taxonomy" id="75947"/>
    <lineage>
        <taxon>Eukaryota</taxon>
        <taxon>Viridiplantae</taxon>
        <taxon>Streptophyta</taxon>
        <taxon>Embryophyta</taxon>
        <taxon>Tracheophyta</taxon>
        <taxon>Spermatophyta</taxon>
        <taxon>Magnoliopsida</taxon>
        <taxon>eudicotyledons</taxon>
        <taxon>Gunneridae</taxon>
        <taxon>Pentapetalae</taxon>
        <taxon>asterids</taxon>
        <taxon>campanulids</taxon>
        <taxon>Asterales</taxon>
        <taxon>Asteraceae</taxon>
        <taxon>Cichorioideae</taxon>
        <taxon>Cichorieae</taxon>
        <taxon>Lactucinae</taxon>
        <taxon>Lactuca</taxon>
    </lineage>
</organism>
<dbReference type="InterPro" id="IPR016024">
    <property type="entry name" value="ARM-type_fold"/>
</dbReference>
<keyword evidence="3" id="KW-0963">Cytoplasm</keyword>
<keyword evidence="8" id="KW-1185">Reference proteome</keyword>
<reference evidence="7 8" key="1">
    <citation type="submission" date="2022-01" db="EMBL/GenBank/DDBJ databases">
        <authorList>
            <person name="Xiong W."/>
            <person name="Schranz E."/>
        </authorList>
    </citation>
    <scope>NUCLEOTIDE SEQUENCE [LARGE SCALE GENOMIC DNA]</scope>
</reference>
<evidence type="ECO:0000256" key="2">
    <source>
        <dbReference type="ARBA" id="ARBA00022448"/>
    </source>
</evidence>
<dbReference type="InterPro" id="IPR058584">
    <property type="entry name" value="IMB1_TNPO1-like_TPR"/>
</dbReference>
<evidence type="ECO:0000313" key="7">
    <source>
        <dbReference type="EMBL" id="CAH1411965.1"/>
    </source>
</evidence>